<dbReference type="GO" id="GO:0051301">
    <property type="term" value="P:cell division"/>
    <property type="evidence" value="ECO:0007669"/>
    <property type="project" value="UniProtKB-UniRule"/>
</dbReference>
<keyword evidence="11" id="KW-0539">Nucleus</keyword>
<proteinExistence type="inferred from homology"/>
<reference evidence="13" key="1">
    <citation type="journal article" date="2023" name="Front. Mar. Sci.">
        <title>A new Merluccius polli reference genome to investigate the effects of global change in West African waters.</title>
        <authorList>
            <person name="Mateo J.L."/>
            <person name="Blanco-Fernandez C."/>
            <person name="Garcia-Vazquez E."/>
            <person name="Machado-Schiaffino G."/>
        </authorList>
    </citation>
    <scope>NUCLEOTIDE SEQUENCE</scope>
    <source>
        <strain evidence="13">C29</strain>
        <tissue evidence="13">Fin</tissue>
    </source>
</reference>
<comment type="subunit">
    <text evidence="11">Component of the NDC80 complex.</text>
</comment>
<dbReference type="GO" id="GO:0007059">
    <property type="term" value="P:chromosome segregation"/>
    <property type="evidence" value="ECO:0007669"/>
    <property type="project" value="InterPro"/>
</dbReference>
<comment type="caution">
    <text evidence="13">The sequence shown here is derived from an EMBL/GenBank/DDBJ whole genome shotgun (WGS) entry which is preliminary data.</text>
</comment>
<keyword evidence="11" id="KW-0995">Kinetochore</keyword>
<gene>
    <name evidence="13" type="primary">Spc25</name>
    <name evidence="13" type="ORF">N1851_007993</name>
</gene>
<keyword evidence="7" id="KW-0175">Coiled coil</keyword>
<keyword evidence="6 11" id="KW-0498">Mitosis</keyword>
<accession>A0AA47N2Y5</accession>
<evidence type="ECO:0000313" key="13">
    <source>
        <dbReference type="EMBL" id="KAK0150910.1"/>
    </source>
</evidence>
<feature type="domain" description="Chromosome segregation protein Spc25 C-terminal" evidence="12">
    <location>
        <begin position="157"/>
        <end position="226"/>
    </location>
</feature>
<dbReference type="InterPro" id="IPR045143">
    <property type="entry name" value="Spc25"/>
</dbReference>
<evidence type="ECO:0000256" key="3">
    <source>
        <dbReference type="ARBA" id="ARBA00013692"/>
    </source>
</evidence>
<dbReference type="CDD" id="cd23784">
    <property type="entry name" value="RWD_Spc25"/>
    <property type="match status" value="1"/>
</dbReference>
<keyword evidence="5 11" id="KW-0132">Cell division</keyword>
<comment type="function">
    <text evidence="10">Acts as a component of the essential kinetochore-associated NDC80 complex, which is required for chromosome segregation and spindle checkpoint activity. Required for kinetochore integrity and the organization of stable microtubule binding sites in the outer plate of the kinetochore. The NDC80 complex synergistically enhances the affinity of the SKA1 complex for microtubules and may allow the NDC80 complex to track depolymerizing microtubules.</text>
</comment>
<evidence type="ECO:0000313" key="14">
    <source>
        <dbReference type="Proteomes" id="UP001174136"/>
    </source>
</evidence>
<keyword evidence="9 11" id="KW-0137">Centromere</keyword>
<comment type="subcellular location">
    <subcellularLocation>
        <location evidence="1">Chromosome</location>
        <location evidence="1">Centromere</location>
    </subcellularLocation>
    <subcellularLocation>
        <location evidence="11">Nucleus</location>
    </subcellularLocation>
    <subcellularLocation>
        <location evidence="11">Chromosome</location>
        <location evidence="11">Centromere</location>
        <location evidence="11">Kinetochore</location>
    </subcellularLocation>
</comment>
<dbReference type="PANTHER" id="PTHR14281">
    <property type="entry name" value="KINETOCHORE PROTEIN SPC25-RELATED"/>
    <property type="match status" value="1"/>
</dbReference>
<dbReference type="GO" id="GO:0031262">
    <property type="term" value="C:Ndc80 complex"/>
    <property type="evidence" value="ECO:0007669"/>
    <property type="project" value="InterPro"/>
</dbReference>
<evidence type="ECO:0000256" key="2">
    <source>
        <dbReference type="ARBA" id="ARBA00006379"/>
    </source>
</evidence>
<evidence type="ECO:0000256" key="7">
    <source>
        <dbReference type="ARBA" id="ARBA00023054"/>
    </source>
</evidence>
<dbReference type="GO" id="GO:0005634">
    <property type="term" value="C:nucleus"/>
    <property type="evidence" value="ECO:0007669"/>
    <property type="project" value="UniProtKB-SubCell"/>
</dbReference>
<protein>
    <recommendedName>
        <fullName evidence="3 11">Kinetochore protein SPC25</fullName>
    </recommendedName>
</protein>
<dbReference type="EMBL" id="JAOPHQ010001429">
    <property type="protein sequence ID" value="KAK0150910.1"/>
    <property type="molecule type" value="Genomic_DNA"/>
</dbReference>
<evidence type="ECO:0000256" key="4">
    <source>
        <dbReference type="ARBA" id="ARBA00022454"/>
    </source>
</evidence>
<evidence type="ECO:0000256" key="1">
    <source>
        <dbReference type="ARBA" id="ARBA00004584"/>
    </source>
</evidence>
<keyword evidence="4 11" id="KW-0158">Chromosome</keyword>
<evidence type="ECO:0000256" key="10">
    <source>
        <dbReference type="ARBA" id="ARBA00045419"/>
    </source>
</evidence>
<keyword evidence="14" id="KW-1185">Reference proteome</keyword>
<keyword evidence="8 11" id="KW-0131">Cell cycle</keyword>
<dbReference type="Pfam" id="PF08234">
    <property type="entry name" value="Spindle_Spc25"/>
    <property type="match status" value="1"/>
</dbReference>
<dbReference type="PANTHER" id="PTHR14281:SF0">
    <property type="entry name" value="KINETOCHORE PROTEIN SPC25"/>
    <property type="match status" value="1"/>
</dbReference>
<organism evidence="13 14">
    <name type="scientific">Merluccius polli</name>
    <name type="common">Benguela hake</name>
    <name type="synonym">Merluccius cadenati</name>
    <dbReference type="NCBI Taxonomy" id="89951"/>
    <lineage>
        <taxon>Eukaryota</taxon>
        <taxon>Metazoa</taxon>
        <taxon>Chordata</taxon>
        <taxon>Craniata</taxon>
        <taxon>Vertebrata</taxon>
        <taxon>Euteleostomi</taxon>
        <taxon>Actinopterygii</taxon>
        <taxon>Neopterygii</taxon>
        <taxon>Teleostei</taxon>
        <taxon>Neoteleostei</taxon>
        <taxon>Acanthomorphata</taxon>
        <taxon>Zeiogadaria</taxon>
        <taxon>Gadariae</taxon>
        <taxon>Gadiformes</taxon>
        <taxon>Gadoidei</taxon>
        <taxon>Merlucciidae</taxon>
        <taxon>Merluccius</taxon>
    </lineage>
</organism>
<dbReference type="InterPro" id="IPR013255">
    <property type="entry name" value="Spc25_C"/>
</dbReference>
<dbReference type="AlphaFoldDB" id="A0AA47N2Y5"/>
<evidence type="ECO:0000259" key="12">
    <source>
        <dbReference type="Pfam" id="PF08234"/>
    </source>
</evidence>
<name>A0AA47N2Y5_MERPO</name>
<evidence type="ECO:0000256" key="8">
    <source>
        <dbReference type="ARBA" id="ARBA00023306"/>
    </source>
</evidence>
<sequence length="231" mass="26645">MASIKDPHVIDWFRGTMEEIHNKLLVQTSAKISETAVELCQSHKLFLKSAADTCSKKCEDDGTLFETIQTYKKDLEQKTVLMNEKREALSQSLCEVEQKQSQKEDITLKIEKLREEQAKRRDLIVSQHRANKDRLKNLEKAKRIFQEHLGLEIRRTHGEKLQFIFQNVNPASPDNAYTFTMGIKADGSYHIMSSDPVLQSLETLKKRLHETNNISAFLANVRKEFVAQARS</sequence>
<evidence type="ECO:0000256" key="9">
    <source>
        <dbReference type="ARBA" id="ARBA00023328"/>
    </source>
</evidence>
<dbReference type="Proteomes" id="UP001174136">
    <property type="component" value="Unassembled WGS sequence"/>
</dbReference>
<evidence type="ECO:0000256" key="6">
    <source>
        <dbReference type="ARBA" id="ARBA00022776"/>
    </source>
</evidence>
<comment type="similarity">
    <text evidence="2 11">Belongs to the SPC25 family.</text>
</comment>
<dbReference type="Gene3D" id="6.10.250.1950">
    <property type="match status" value="1"/>
</dbReference>
<evidence type="ECO:0000256" key="11">
    <source>
        <dbReference type="RuleBase" id="RU367150"/>
    </source>
</evidence>
<evidence type="ECO:0000256" key="5">
    <source>
        <dbReference type="ARBA" id="ARBA00022618"/>
    </source>
</evidence>